<dbReference type="EMBL" id="FXAG01000011">
    <property type="protein sequence ID" value="SMF26983.1"/>
    <property type="molecule type" value="Genomic_DNA"/>
</dbReference>
<evidence type="ECO:0000259" key="2">
    <source>
        <dbReference type="SMART" id="SM00062"/>
    </source>
</evidence>
<dbReference type="Pfam" id="PF00497">
    <property type="entry name" value="SBP_bac_3"/>
    <property type="match status" value="1"/>
</dbReference>
<feature type="domain" description="Solute-binding protein family 3/N-terminal" evidence="2">
    <location>
        <begin position="3"/>
        <end position="200"/>
    </location>
</feature>
<protein>
    <submittedName>
        <fullName evidence="3">Amino acid ABC transporter substrate-binding protein, PAAT family</fullName>
    </submittedName>
</protein>
<dbReference type="InterPro" id="IPR001638">
    <property type="entry name" value="Solute-binding_3/MltF_N"/>
</dbReference>
<sequence length="200" mass="22663">MQMVRAAYASQGYEVEMRFMPWARAIDGVKNGTYDILPATWWTQERAAFLLYSEPYIKSEIKFIKRKGDPFEYKGLGSLTGKTVGIVRGYGYGDDFLEATNFNRAEVAEVIQNIKKLVLGRIDLTLEDEIVARWIIKHNAPDLLQQIDFTTNSLSSKQLLVTSGLKNPRHKALIEAFNKGLAVIKANGTYEKILRENGLK</sequence>
<dbReference type="SUPFAM" id="SSF53850">
    <property type="entry name" value="Periplasmic binding protein-like II"/>
    <property type="match status" value="1"/>
</dbReference>
<organism evidence="3 4">
    <name type="scientific">Pseudogulbenkiania subflava DSM 22618</name>
    <dbReference type="NCBI Taxonomy" id="1123014"/>
    <lineage>
        <taxon>Bacteria</taxon>
        <taxon>Pseudomonadati</taxon>
        <taxon>Pseudomonadota</taxon>
        <taxon>Betaproteobacteria</taxon>
        <taxon>Neisseriales</taxon>
        <taxon>Chromobacteriaceae</taxon>
        <taxon>Pseudogulbenkiania</taxon>
    </lineage>
</organism>
<evidence type="ECO:0000313" key="3">
    <source>
        <dbReference type="EMBL" id="SMF26983.1"/>
    </source>
</evidence>
<dbReference type="PANTHER" id="PTHR35936:SF25">
    <property type="entry name" value="ABC TRANSPORTER SUBSTRATE-BINDING PROTEIN"/>
    <property type="match status" value="1"/>
</dbReference>
<reference evidence="4" key="1">
    <citation type="submission" date="2017-04" db="EMBL/GenBank/DDBJ databases">
        <authorList>
            <person name="Varghese N."/>
            <person name="Submissions S."/>
        </authorList>
    </citation>
    <scope>NUCLEOTIDE SEQUENCE [LARGE SCALE GENOMIC DNA]</scope>
    <source>
        <strain evidence="4">DSM 22618</strain>
    </source>
</reference>
<accession>A0A1Y6BT57</accession>
<keyword evidence="4" id="KW-1185">Reference proteome</keyword>
<dbReference type="Gene3D" id="3.40.190.10">
    <property type="entry name" value="Periplasmic binding protein-like II"/>
    <property type="match status" value="2"/>
</dbReference>
<dbReference type="PANTHER" id="PTHR35936">
    <property type="entry name" value="MEMBRANE-BOUND LYTIC MUREIN TRANSGLYCOSYLASE F"/>
    <property type="match status" value="1"/>
</dbReference>
<evidence type="ECO:0000256" key="1">
    <source>
        <dbReference type="ARBA" id="ARBA00022729"/>
    </source>
</evidence>
<dbReference type="Proteomes" id="UP000192920">
    <property type="component" value="Unassembled WGS sequence"/>
</dbReference>
<gene>
    <name evidence="3" type="ORF">SAMN02745746_02257</name>
</gene>
<name>A0A1Y6BT57_9NEIS</name>
<dbReference type="STRING" id="1123014.SAMN02745746_02257"/>
<proteinExistence type="predicted"/>
<keyword evidence="1" id="KW-0732">Signal</keyword>
<dbReference type="SMART" id="SM00062">
    <property type="entry name" value="PBPb"/>
    <property type="match status" value="1"/>
</dbReference>
<evidence type="ECO:0000313" key="4">
    <source>
        <dbReference type="Proteomes" id="UP000192920"/>
    </source>
</evidence>
<dbReference type="AlphaFoldDB" id="A0A1Y6BT57"/>